<dbReference type="Gene3D" id="3.10.620.30">
    <property type="match status" value="1"/>
</dbReference>
<evidence type="ECO:0000313" key="2">
    <source>
        <dbReference type="EMBL" id="AHG53046.1"/>
    </source>
</evidence>
<dbReference type="AlphaFoldDB" id="W0NUQ1"/>
<evidence type="ECO:0000259" key="1">
    <source>
        <dbReference type="SMART" id="SM00460"/>
    </source>
</evidence>
<dbReference type="InterPro" id="IPR013589">
    <property type="entry name" value="Bac_transglu_N"/>
</dbReference>
<name>W0NUQ1_9BACT</name>
<dbReference type="Pfam" id="PF01841">
    <property type="entry name" value="Transglut_core"/>
    <property type="match status" value="1"/>
</dbReference>
<dbReference type="InterPro" id="IPR002931">
    <property type="entry name" value="Transglutaminase-like"/>
</dbReference>
<dbReference type="PANTHER" id="PTHR33490:SF7">
    <property type="entry name" value="BLR2979 PROTEIN"/>
    <property type="match status" value="1"/>
</dbReference>
<dbReference type="GO" id="GO:0008233">
    <property type="term" value="F:peptidase activity"/>
    <property type="evidence" value="ECO:0007669"/>
    <property type="project" value="UniProtKB-KW"/>
</dbReference>
<dbReference type="EMBL" id="KF742556">
    <property type="protein sequence ID" value="AHG53046.1"/>
    <property type="molecule type" value="Genomic_DNA"/>
</dbReference>
<sequence>MKYRISHTTKYEYEADVNVCQNLARLTPSSDARQTCLSSVLNVDPEPKSIRTYSDAYGNKVTYFEISYPHRELTITVESEVLVKNLSQHELFKSDMPWDEVRRQIHESSEESCIMVREWCLPSPLVPITDEITAYAAKSFTPSRPIIEATNDLMRRIYEDFKYDPSFTTISTPLQKVLAHKKGVCQDFAHLAIACLRSLSLPARYVSGYIETKPPTGGVRLEGADASHAWFSVYTPASGWVNFDPTNNLVPDDQHIVLAQGRDFADVTPLKGVIYDGGNHELSVAVTVRRVEH</sequence>
<dbReference type="GO" id="GO:0006508">
    <property type="term" value="P:proteolysis"/>
    <property type="evidence" value="ECO:0007669"/>
    <property type="project" value="UniProtKB-KW"/>
</dbReference>
<feature type="domain" description="Transglutaminase-like" evidence="1">
    <location>
        <begin position="177"/>
        <end position="247"/>
    </location>
</feature>
<keyword evidence="2" id="KW-0378">Hydrolase</keyword>
<keyword evidence="2" id="KW-0645">Protease</keyword>
<accession>W0NUQ1</accession>
<dbReference type="SMART" id="SM00460">
    <property type="entry name" value="TGc"/>
    <property type="match status" value="1"/>
</dbReference>
<dbReference type="SUPFAM" id="SSF54001">
    <property type="entry name" value="Cysteine proteinases"/>
    <property type="match status" value="1"/>
</dbReference>
<dbReference type="InterPro" id="IPR038765">
    <property type="entry name" value="Papain-like_cys_pep_sf"/>
</dbReference>
<protein>
    <submittedName>
        <fullName evidence="2">COG1305 Transglutaminase-like enzymes, putative cysteine proteases</fullName>
    </submittedName>
</protein>
<dbReference type="PANTHER" id="PTHR33490">
    <property type="entry name" value="BLR5614 PROTEIN-RELATED"/>
    <property type="match status" value="1"/>
</dbReference>
<reference evidence="2" key="1">
    <citation type="journal article" date="2013" name="Front. Microbiol.">
        <title>Metatranscriptomic and functional metagenomic analysis of methylphosphonate utilization by marine bacteria.</title>
        <authorList>
            <person name="Martinez A."/>
            <person name="Ventouras L.A."/>
            <person name="Wilson S.T."/>
            <person name="Karl D.M."/>
            <person name="Delong E.F."/>
        </authorList>
    </citation>
    <scope>NUCLEOTIDE SEQUENCE</scope>
</reference>
<dbReference type="Pfam" id="PF08379">
    <property type="entry name" value="Bact_transglu_N"/>
    <property type="match status" value="1"/>
</dbReference>
<organism evidence="2">
    <name type="scientific">uncultured bacterium B3TF_MPn1</name>
    <dbReference type="NCBI Taxonomy" id="1439866"/>
    <lineage>
        <taxon>Bacteria</taxon>
        <taxon>environmental samples</taxon>
    </lineage>
</organism>
<proteinExistence type="predicted"/>